<dbReference type="EMBL" id="ABCA03000048">
    <property type="protein sequence ID" value="EDS00454.1"/>
    <property type="molecule type" value="Genomic_DNA"/>
</dbReference>
<dbReference type="AlphaFoldDB" id="B0MP64"/>
<accession>B0MP64</accession>
<sequence length="85" mass="9515">MECSTKNLSTPPEQLSGRLNGTVKHTMFCYPRYADYFITTKQIVQNTPCFIPAVTLTVPLAESKSKAEYGAALRRRNMKRLTAAS</sequence>
<dbReference type="Proteomes" id="UP000005326">
    <property type="component" value="Unassembled WGS sequence"/>
</dbReference>
<gene>
    <name evidence="1" type="ORF">EUBSIR_01622</name>
</gene>
<reference evidence="1" key="2">
    <citation type="submission" date="2014-06" db="EMBL/GenBank/DDBJ databases">
        <title>Draft genome sequence of Eubacterium siraeum (DSM 15702).</title>
        <authorList>
            <person name="Sudarsanam P."/>
            <person name="Ley R."/>
            <person name="Guruge J."/>
            <person name="Turnbaugh P.J."/>
            <person name="Mahowald M."/>
            <person name="Liep D."/>
            <person name="Gordon J."/>
        </authorList>
    </citation>
    <scope>NUCLEOTIDE SEQUENCE</scope>
    <source>
        <strain evidence="1">DSM 15702</strain>
    </source>
</reference>
<comment type="caution">
    <text evidence="1">The sequence shown here is derived from an EMBL/GenBank/DDBJ whole genome shotgun (WGS) entry which is preliminary data.</text>
</comment>
<protein>
    <submittedName>
        <fullName evidence="1">Uncharacterized protein</fullName>
    </submittedName>
</protein>
<evidence type="ECO:0000313" key="2">
    <source>
        <dbReference type="Proteomes" id="UP000005326"/>
    </source>
</evidence>
<keyword evidence="2" id="KW-1185">Reference proteome</keyword>
<name>B0MP64_9FIRM</name>
<proteinExistence type="predicted"/>
<evidence type="ECO:0000313" key="1">
    <source>
        <dbReference type="EMBL" id="EDS00454.1"/>
    </source>
</evidence>
<organism evidence="1 2">
    <name type="scientific">[Eubacterium] siraeum DSM 15702</name>
    <dbReference type="NCBI Taxonomy" id="428128"/>
    <lineage>
        <taxon>Bacteria</taxon>
        <taxon>Bacillati</taxon>
        <taxon>Bacillota</taxon>
        <taxon>Clostridia</taxon>
        <taxon>Eubacteriales</taxon>
        <taxon>Oscillospiraceae</taxon>
        <taxon>Oscillospiraceae incertae sedis</taxon>
    </lineage>
</organism>
<reference evidence="1" key="1">
    <citation type="submission" date="2007-10" db="EMBL/GenBank/DDBJ databases">
        <authorList>
            <person name="Fulton L."/>
            <person name="Clifton S."/>
            <person name="Fulton B."/>
            <person name="Xu J."/>
            <person name="Minx P."/>
            <person name="Pepin K.H."/>
            <person name="Johnson M."/>
            <person name="Thiruvilangam P."/>
            <person name="Bhonagiri V."/>
            <person name="Nash W.E."/>
            <person name="Mardis E.R."/>
            <person name="Wilson R.K."/>
        </authorList>
    </citation>
    <scope>NUCLEOTIDE SEQUENCE [LARGE SCALE GENOMIC DNA]</scope>
    <source>
        <strain evidence="1">DSM 15702</strain>
    </source>
</reference>